<dbReference type="PANTHER" id="PTHR42919">
    <property type="entry name" value="N-ALPHA-ACETYLTRANSFERASE"/>
    <property type="match status" value="1"/>
</dbReference>
<keyword evidence="6" id="KW-1185">Reference proteome</keyword>
<dbReference type="InterPro" id="IPR016181">
    <property type="entry name" value="Acyl_CoA_acyltransferase"/>
</dbReference>
<dbReference type="GO" id="GO:0016747">
    <property type="term" value="F:acyltransferase activity, transferring groups other than amino-acyl groups"/>
    <property type="evidence" value="ECO:0007669"/>
    <property type="project" value="InterPro"/>
</dbReference>
<name>A0A4U0TYR4_9PEZI</name>
<dbReference type="PANTHER" id="PTHR42919:SF8">
    <property type="entry name" value="N-ALPHA-ACETYLTRANSFERASE 50"/>
    <property type="match status" value="1"/>
</dbReference>
<reference evidence="5 6" key="1">
    <citation type="submission" date="2017-03" db="EMBL/GenBank/DDBJ databases">
        <title>Genomes of endolithic fungi from Antarctica.</title>
        <authorList>
            <person name="Coleine C."/>
            <person name="Masonjones S."/>
            <person name="Stajich J.E."/>
        </authorList>
    </citation>
    <scope>NUCLEOTIDE SEQUENCE [LARGE SCALE GENOMIC DNA]</scope>
    <source>
        <strain evidence="5 6">CCFEE 6315</strain>
    </source>
</reference>
<organism evidence="5 6">
    <name type="scientific">Salinomyces thailandicus</name>
    <dbReference type="NCBI Taxonomy" id="706561"/>
    <lineage>
        <taxon>Eukaryota</taxon>
        <taxon>Fungi</taxon>
        <taxon>Dikarya</taxon>
        <taxon>Ascomycota</taxon>
        <taxon>Pezizomycotina</taxon>
        <taxon>Dothideomycetes</taxon>
        <taxon>Dothideomycetidae</taxon>
        <taxon>Mycosphaerellales</taxon>
        <taxon>Teratosphaeriaceae</taxon>
        <taxon>Salinomyces</taxon>
    </lineage>
</organism>
<protein>
    <recommendedName>
        <fullName evidence="4">N-acetyltransferase domain-containing protein</fullName>
    </recommendedName>
</protein>
<dbReference type="InterPro" id="IPR051556">
    <property type="entry name" value="N-term/lysine_N-AcTrnsfr"/>
</dbReference>
<proteinExistence type="predicted"/>
<evidence type="ECO:0000259" key="4">
    <source>
        <dbReference type="PROSITE" id="PS51186"/>
    </source>
</evidence>
<evidence type="ECO:0000256" key="1">
    <source>
        <dbReference type="ARBA" id="ARBA00022679"/>
    </source>
</evidence>
<dbReference type="GO" id="GO:0031415">
    <property type="term" value="C:NatA complex"/>
    <property type="evidence" value="ECO:0007669"/>
    <property type="project" value="TreeGrafter"/>
</dbReference>
<dbReference type="Proteomes" id="UP000308549">
    <property type="component" value="Unassembled WGS sequence"/>
</dbReference>
<keyword evidence="1" id="KW-0808">Transferase</keyword>
<dbReference type="AlphaFoldDB" id="A0A4U0TYR4"/>
<keyword evidence="2" id="KW-0012">Acyltransferase</keyword>
<feature type="domain" description="N-acetyltransferase" evidence="4">
    <location>
        <begin position="82"/>
        <end position="259"/>
    </location>
</feature>
<dbReference type="OrthoDB" id="47374at2759"/>
<sequence>MPQSLLTAWLSKPATDAKAAIRDEHAGEPVTKEILPSDLPTPPSSSPEKGAGDNVNAASRKPEQQSSHPPWGSSRPFLSPHVHLCPCTKADIPAFKRLNNLLLPIPYPDSFYRETIEDQEKNHLTLLAYWHDDPSTIGTEKGTFVGAVRGKLLTSPPAPTLAADVNGSGIKQGPMLYLVTLSLLSPYRGHGIASHMLSILTKRAVETHGITSVGAHVWEANTEGLEWYRKRGFKEVKREEGYYKRLKPATAIVMQRQVSVLDFANG</sequence>
<feature type="region of interest" description="Disordered" evidence="3">
    <location>
        <begin position="12"/>
        <end position="74"/>
    </location>
</feature>
<dbReference type="InterPro" id="IPR000182">
    <property type="entry name" value="GNAT_dom"/>
</dbReference>
<dbReference type="EMBL" id="NAJL01000022">
    <property type="protein sequence ID" value="TKA27524.1"/>
    <property type="molecule type" value="Genomic_DNA"/>
</dbReference>
<evidence type="ECO:0000313" key="6">
    <source>
        <dbReference type="Proteomes" id="UP000308549"/>
    </source>
</evidence>
<dbReference type="SUPFAM" id="SSF55729">
    <property type="entry name" value="Acyl-CoA N-acyltransferases (Nat)"/>
    <property type="match status" value="1"/>
</dbReference>
<evidence type="ECO:0000313" key="5">
    <source>
        <dbReference type="EMBL" id="TKA27524.1"/>
    </source>
</evidence>
<accession>A0A4U0TYR4</accession>
<dbReference type="GO" id="GO:0007064">
    <property type="term" value="P:mitotic sister chromatid cohesion"/>
    <property type="evidence" value="ECO:0007669"/>
    <property type="project" value="TreeGrafter"/>
</dbReference>
<evidence type="ECO:0000256" key="2">
    <source>
        <dbReference type="ARBA" id="ARBA00023315"/>
    </source>
</evidence>
<dbReference type="Pfam" id="PF00583">
    <property type="entry name" value="Acetyltransf_1"/>
    <property type="match status" value="1"/>
</dbReference>
<dbReference type="PROSITE" id="PS51186">
    <property type="entry name" value="GNAT"/>
    <property type="match status" value="1"/>
</dbReference>
<dbReference type="Gene3D" id="3.40.630.30">
    <property type="match status" value="1"/>
</dbReference>
<comment type="caution">
    <text evidence="5">The sequence shown here is derived from an EMBL/GenBank/DDBJ whole genome shotgun (WGS) entry which is preliminary data.</text>
</comment>
<gene>
    <name evidence="5" type="ORF">B0A50_04354</name>
</gene>
<evidence type="ECO:0000256" key="3">
    <source>
        <dbReference type="SAM" id="MobiDB-lite"/>
    </source>
</evidence>
<feature type="compositionally biased region" description="Basic and acidic residues" evidence="3">
    <location>
        <begin position="19"/>
        <end position="31"/>
    </location>
</feature>